<dbReference type="PANTHER" id="PTHR38683">
    <property type="entry name" value="CHORISMATE PYRUVATE-LYASE"/>
    <property type="match status" value="1"/>
</dbReference>
<dbReference type="SUPFAM" id="SSF64288">
    <property type="entry name" value="Chorismate lyase-like"/>
    <property type="match status" value="1"/>
</dbReference>
<dbReference type="Gene3D" id="3.40.1410.10">
    <property type="entry name" value="Chorismate lyase-like"/>
    <property type="match status" value="1"/>
</dbReference>
<evidence type="ECO:0000256" key="2">
    <source>
        <dbReference type="ARBA" id="ARBA00022688"/>
    </source>
</evidence>
<evidence type="ECO:0000313" key="5">
    <source>
        <dbReference type="EMBL" id="NDL65176.1"/>
    </source>
</evidence>
<feature type="binding site" evidence="4">
    <location>
        <position position="37"/>
    </location>
    <ligand>
        <name>substrate</name>
    </ligand>
</feature>
<evidence type="ECO:0000256" key="1">
    <source>
        <dbReference type="ARBA" id="ARBA00022490"/>
    </source>
</evidence>
<keyword evidence="4" id="KW-0670">Pyruvate</keyword>
<feature type="binding site" evidence="4">
    <location>
        <position position="118"/>
    </location>
    <ligand>
        <name>substrate</name>
    </ligand>
</feature>
<dbReference type="GO" id="GO:0006744">
    <property type="term" value="P:ubiquinone biosynthetic process"/>
    <property type="evidence" value="ECO:0007669"/>
    <property type="project" value="UniProtKB-UniRule"/>
</dbReference>
<comment type="catalytic activity">
    <reaction evidence="4">
        <text>chorismate = 4-hydroxybenzoate + pyruvate</text>
        <dbReference type="Rhea" id="RHEA:16505"/>
        <dbReference type="ChEBI" id="CHEBI:15361"/>
        <dbReference type="ChEBI" id="CHEBI:17879"/>
        <dbReference type="ChEBI" id="CHEBI:29748"/>
        <dbReference type="EC" id="4.1.3.40"/>
    </reaction>
</comment>
<keyword evidence="1 4" id="KW-0963">Cytoplasm</keyword>
<evidence type="ECO:0000313" key="6">
    <source>
        <dbReference type="Proteomes" id="UP000461443"/>
    </source>
</evidence>
<dbReference type="PANTHER" id="PTHR38683:SF1">
    <property type="entry name" value="CHORISMATE PYRUVATE-LYASE"/>
    <property type="match status" value="1"/>
</dbReference>
<dbReference type="GO" id="GO:0005829">
    <property type="term" value="C:cytosol"/>
    <property type="evidence" value="ECO:0007669"/>
    <property type="project" value="TreeGrafter"/>
</dbReference>
<gene>
    <name evidence="4 5" type="primary">ubiC</name>
    <name evidence="5" type="ORF">GRH90_20815</name>
</gene>
<comment type="pathway">
    <text evidence="4">Cofactor biosynthesis; ubiquinone biosynthesis.</text>
</comment>
<dbReference type="EC" id="4.1.3.40" evidence="4"/>
<dbReference type="EMBL" id="WUBS01000016">
    <property type="protein sequence ID" value="NDL65176.1"/>
    <property type="molecule type" value="Genomic_DNA"/>
</dbReference>
<dbReference type="NCBIfam" id="NF008656">
    <property type="entry name" value="PRK11655.1"/>
    <property type="match status" value="1"/>
</dbReference>
<dbReference type="HAMAP" id="MF_01632">
    <property type="entry name" value="UbiC"/>
    <property type="match status" value="1"/>
</dbReference>
<keyword evidence="3 4" id="KW-0456">Lyase</keyword>
<dbReference type="AlphaFoldDB" id="A0A845SQJ7"/>
<dbReference type="InterPro" id="IPR007440">
    <property type="entry name" value="Chorismate--pyruvate_lyase"/>
</dbReference>
<dbReference type="Proteomes" id="UP000461443">
    <property type="component" value="Unassembled WGS sequence"/>
</dbReference>
<dbReference type="Pfam" id="PF04345">
    <property type="entry name" value="Chor_lyase"/>
    <property type="match status" value="1"/>
</dbReference>
<dbReference type="InterPro" id="IPR028978">
    <property type="entry name" value="Chorismate_lyase_/UTRA_dom_sf"/>
</dbReference>
<evidence type="ECO:0000256" key="4">
    <source>
        <dbReference type="HAMAP-Rule" id="MF_01632"/>
    </source>
</evidence>
<comment type="subunit">
    <text evidence="4">Monomer.</text>
</comment>
<evidence type="ECO:0000256" key="3">
    <source>
        <dbReference type="ARBA" id="ARBA00023239"/>
    </source>
</evidence>
<protein>
    <recommendedName>
        <fullName evidence="4">Chorismate pyruvate-lyase</fullName>
        <shortName evidence="4">CL</shortName>
        <shortName evidence="4">CPL</shortName>
        <ecNumber evidence="4">4.1.3.40</ecNumber>
    </recommendedName>
</protein>
<comment type="similarity">
    <text evidence="4">Belongs to the UbiC family.</text>
</comment>
<comment type="function">
    <text evidence="4">Removes the pyruvyl group from chorismate, with concomitant aromatization of the ring, to provide 4-hydroxybenzoate (4HB) for the ubiquinone pathway.</text>
</comment>
<feature type="binding site" evidence="4">
    <location>
        <position position="159"/>
    </location>
    <ligand>
        <name>substrate</name>
    </ligand>
</feature>
<organism evidence="5 6">
    <name type="scientific">Acerihabitans arboris</name>
    <dbReference type="NCBI Taxonomy" id="2691583"/>
    <lineage>
        <taxon>Bacteria</taxon>
        <taxon>Pseudomonadati</taxon>
        <taxon>Pseudomonadota</taxon>
        <taxon>Gammaproteobacteria</taxon>
        <taxon>Enterobacterales</taxon>
        <taxon>Pectobacteriaceae</taxon>
        <taxon>Acerihabitans</taxon>
    </lineage>
</organism>
<keyword evidence="2 4" id="KW-0831">Ubiquinone biosynthesis</keyword>
<keyword evidence="6" id="KW-1185">Reference proteome</keyword>
<reference evidence="5 6" key="2">
    <citation type="submission" date="2020-02" db="EMBL/GenBank/DDBJ databases">
        <title>The new genus of Enterobacteriales.</title>
        <authorList>
            <person name="Kim I.S."/>
        </authorList>
    </citation>
    <scope>NUCLEOTIDE SEQUENCE [LARGE SCALE GENOMIC DNA]</scope>
    <source>
        <strain evidence="5 6">SAP-6</strain>
    </source>
</reference>
<sequence>MTGDPHISLLASITWLSDLDPPPEPAVADWLLERGSMTRRFERHCQRVSIRRGREGYFPAQALGEDEVALLPPCERYWLREIILCGDDRPWLAGRTLMPENAMDGAEWALTTLGDMPLGRWLFRDRAPERDFIQLGRTAGLWARRSCLRPNGKPLLLTELFLPDAPLYC</sequence>
<accession>A0A845SQJ7</accession>
<name>A0A845SQJ7_9GAMM</name>
<comment type="subcellular location">
    <subcellularLocation>
        <location evidence="4">Cytoplasm</location>
    </subcellularLocation>
</comment>
<reference evidence="5 6" key="1">
    <citation type="submission" date="2019-12" db="EMBL/GenBank/DDBJ databases">
        <authorList>
            <person name="Lee S.D."/>
        </authorList>
    </citation>
    <scope>NUCLEOTIDE SEQUENCE [LARGE SCALE GENOMIC DNA]</scope>
    <source>
        <strain evidence="5 6">SAP-6</strain>
    </source>
</reference>
<proteinExistence type="inferred from homology"/>
<comment type="caution">
    <text evidence="5">The sequence shown here is derived from an EMBL/GenBank/DDBJ whole genome shotgun (WGS) entry which is preliminary data.</text>
</comment>
<feature type="binding site" evidence="4">
    <location>
        <position position="80"/>
    </location>
    <ligand>
        <name>substrate</name>
    </ligand>
</feature>
<dbReference type="GO" id="GO:0008813">
    <property type="term" value="F:chorismate lyase activity"/>
    <property type="evidence" value="ECO:0007669"/>
    <property type="project" value="UniProtKB-UniRule"/>
</dbReference>
<dbReference type="UniPathway" id="UPA00232"/>
<dbReference type="RefSeq" id="WP_162367884.1">
    <property type="nucleotide sequence ID" value="NZ_WUBS01000016.1"/>
</dbReference>
<dbReference type="GO" id="GO:0042866">
    <property type="term" value="P:pyruvate biosynthetic process"/>
    <property type="evidence" value="ECO:0007669"/>
    <property type="project" value="UniProtKB-UniRule"/>
</dbReference>